<proteinExistence type="predicted"/>
<dbReference type="InterPro" id="IPR002921">
    <property type="entry name" value="Fungal_lipase-type"/>
</dbReference>
<dbReference type="RefSeq" id="WP_199018897.1">
    <property type="nucleotide sequence ID" value="NZ_JAELUP010000024.1"/>
</dbReference>
<protein>
    <submittedName>
        <fullName evidence="2">Lipase family protein</fullName>
    </submittedName>
</protein>
<gene>
    <name evidence="2" type="ORF">JFN88_08540</name>
</gene>
<name>A0A934IY15_9BACL</name>
<organism evidence="2 3">
    <name type="scientific">Paenibacillus roseus</name>
    <dbReference type="NCBI Taxonomy" id="2798579"/>
    <lineage>
        <taxon>Bacteria</taxon>
        <taxon>Bacillati</taxon>
        <taxon>Bacillota</taxon>
        <taxon>Bacilli</taxon>
        <taxon>Bacillales</taxon>
        <taxon>Paenibacillaceae</taxon>
        <taxon>Paenibacillus</taxon>
    </lineage>
</organism>
<sequence>MNKRTINMKTTLFLAAVCDQTYTQFHNRDGTFIMPEGYHLVGDMTGTSYKSARERFGFVIASDKAAVIAFRGTGTATEWISDLIARQTDYRYVKDGGMTHQGFTDIYRSLRGQLVELVSKVPSGLPLFVTGHSLGGALATLAAPDLDASFNERKIKVYTYASPRVGDPTFVRMFNRRIPVSVRVANKYDIVTQLPPLLYRSPKTEKTYIYLHVKGEYKLEQNAGSISANHSLTHYFDVLASQAPLAKQQICAAPAGWCPSSA</sequence>
<reference evidence="2" key="1">
    <citation type="submission" date="2020-12" db="EMBL/GenBank/DDBJ databases">
        <authorList>
            <person name="Huq M.A."/>
        </authorList>
    </citation>
    <scope>NUCLEOTIDE SEQUENCE</scope>
    <source>
        <strain evidence="2">MAHUQ-46</strain>
    </source>
</reference>
<dbReference type="InterPro" id="IPR029058">
    <property type="entry name" value="AB_hydrolase_fold"/>
</dbReference>
<dbReference type="Proteomes" id="UP000640274">
    <property type="component" value="Unassembled WGS sequence"/>
</dbReference>
<dbReference type="SUPFAM" id="SSF53474">
    <property type="entry name" value="alpha/beta-Hydrolases"/>
    <property type="match status" value="1"/>
</dbReference>
<evidence type="ECO:0000313" key="3">
    <source>
        <dbReference type="Proteomes" id="UP000640274"/>
    </source>
</evidence>
<feature type="domain" description="Fungal lipase-type" evidence="1">
    <location>
        <begin position="67"/>
        <end position="197"/>
    </location>
</feature>
<dbReference type="AlphaFoldDB" id="A0A934IY15"/>
<comment type="caution">
    <text evidence="2">The sequence shown here is derived from an EMBL/GenBank/DDBJ whole genome shotgun (WGS) entry which is preliminary data.</text>
</comment>
<dbReference type="Gene3D" id="3.40.50.1820">
    <property type="entry name" value="alpha/beta hydrolase"/>
    <property type="match status" value="1"/>
</dbReference>
<evidence type="ECO:0000259" key="1">
    <source>
        <dbReference type="Pfam" id="PF01764"/>
    </source>
</evidence>
<dbReference type="PANTHER" id="PTHR45856">
    <property type="entry name" value="ALPHA/BETA-HYDROLASES SUPERFAMILY PROTEIN"/>
    <property type="match status" value="1"/>
</dbReference>
<dbReference type="CDD" id="cd00519">
    <property type="entry name" value="Lipase_3"/>
    <property type="match status" value="1"/>
</dbReference>
<dbReference type="Pfam" id="PF01764">
    <property type="entry name" value="Lipase_3"/>
    <property type="match status" value="1"/>
</dbReference>
<dbReference type="EMBL" id="JAELUP010000024">
    <property type="protein sequence ID" value="MBJ6361351.1"/>
    <property type="molecule type" value="Genomic_DNA"/>
</dbReference>
<dbReference type="PANTHER" id="PTHR45856:SF24">
    <property type="entry name" value="FUNGAL LIPASE-LIKE DOMAIN-CONTAINING PROTEIN"/>
    <property type="match status" value="1"/>
</dbReference>
<accession>A0A934IY15</accession>
<keyword evidence="3" id="KW-1185">Reference proteome</keyword>
<evidence type="ECO:0000313" key="2">
    <source>
        <dbReference type="EMBL" id="MBJ6361351.1"/>
    </source>
</evidence>
<dbReference type="InterPro" id="IPR051218">
    <property type="entry name" value="Sec_MonoDiacylglyc_Lipase"/>
</dbReference>
<dbReference type="GO" id="GO:0006629">
    <property type="term" value="P:lipid metabolic process"/>
    <property type="evidence" value="ECO:0007669"/>
    <property type="project" value="InterPro"/>
</dbReference>